<sequence length="726" mass="84205">MIINKIIIRNFRSYYGDNTFEFKDGLTLIIGDNGDGKTTFFEALEWLFNTSQTEDKTERILSAKRKKELFDNEIDSVRVVMYFKSEGDSDKIVEKSLDFTRDGDSIIFSNYQFNGYDCIGSERVIRSGKQMLDSCFDTYMRRYCLFKGENNLNVFEDEKALNTLVEKFSDIRDFDSFVSLTDNLEATSDKAYKKELKSDDKISKLAKTYEMLQIDIMTKIHEVKSDLERQESVASDYQVRIEDLERNQEASERYQEIKSRINSLTEKKRRLEQQSTENYNLRLLDDEWILCAFPGILREFQVKAATLARTKRKLNKEYITQQARLKGKQEAYEELTILSNGATALPWDLPDLQTMQEMIDEHICKVCGSPAPEGSDAYNFMVKKLEDYKRHLEAQKKENEKKIEDKPLFPNNYINEIRNLGISLGGDEAARIFGYANEIRDNIEFVAARKIDLQKVIEQLEDAEEERKRIIIQADGVSESLLEKNFHDLKGFFEEKRKADDRIVELKRRLSDLMNQKADIDAKFEELSPSKGMTKVYRDVHTILDRICRAFKSAREKNLRNFLNRLSEHANSYLERLNPADFHGTVNIIERANGQAKISLISLNGDHIYDPNGALKTTMYMSILFAISDLTTLTREEDYPLIFDAPTSSFGEIKEDEFYNIIAGIKKQCIIVTKDLLEKDALTGDCRINQSKLENLKCSVYRIEKEKPFDPLDLSTVCIKISKIKD</sequence>
<gene>
    <name evidence="3" type="ORF">DW789_14935</name>
</gene>
<feature type="coiled-coil region" evidence="1">
    <location>
        <begin position="227"/>
        <end position="317"/>
    </location>
</feature>
<feature type="coiled-coil region" evidence="1">
    <location>
        <begin position="443"/>
        <end position="523"/>
    </location>
</feature>
<feature type="coiled-coil region" evidence="1">
    <location>
        <begin position="378"/>
        <end position="405"/>
    </location>
</feature>
<keyword evidence="1" id="KW-0175">Coiled coil</keyword>
<evidence type="ECO:0000259" key="2">
    <source>
        <dbReference type="Pfam" id="PF13175"/>
    </source>
</evidence>
<dbReference type="Gene3D" id="3.40.50.300">
    <property type="entry name" value="P-loop containing nucleotide triphosphate hydrolases"/>
    <property type="match status" value="1"/>
</dbReference>
<evidence type="ECO:0000256" key="1">
    <source>
        <dbReference type="SAM" id="Coils"/>
    </source>
</evidence>
<evidence type="ECO:0000313" key="4">
    <source>
        <dbReference type="Proteomes" id="UP000284361"/>
    </source>
</evidence>
<name>A0A414FJT3_9BACT</name>
<dbReference type="InterPro" id="IPR041685">
    <property type="entry name" value="AAA_GajA/Old/RecF-like"/>
</dbReference>
<dbReference type="RefSeq" id="WP_118166165.1">
    <property type="nucleotide sequence ID" value="NZ_QSJG01000047.1"/>
</dbReference>
<proteinExistence type="predicted"/>
<evidence type="ECO:0000313" key="3">
    <source>
        <dbReference type="EMBL" id="RHD48209.1"/>
    </source>
</evidence>
<dbReference type="Proteomes" id="UP000284361">
    <property type="component" value="Unassembled WGS sequence"/>
</dbReference>
<dbReference type="InterPro" id="IPR027417">
    <property type="entry name" value="P-loop_NTPase"/>
</dbReference>
<dbReference type="AlphaFoldDB" id="A0A414FJT3"/>
<dbReference type="Pfam" id="PF13175">
    <property type="entry name" value="AAA_15"/>
    <property type="match status" value="1"/>
</dbReference>
<dbReference type="PANTHER" id="PTHR32114:SF2">
    <property type="entry name" value="ABC TRANSPORTER ABCH.3"/>
    <property type="match status" value="1"/>
</dbReference>
<organism evidence="3 4">
    <name type="scientific">Phocaeicola plebeius</name>
    <dbReference type="NCBI Taxonomy" id="310297"/>
    <lineage>
        <taxon>Bacteria</taxon>
        <taxon>Pseudomonadati</taxon>
        <taxon>Bacteroidota</taxon>
        <taxon>Bacteroidia</taxon>
        <taxon>Bacteroidales</taxon>
        <taxon>Bacteroidaceae</taxon>
        <taxon>Phocaeicola</taxon>
    </lineage>
</organism>
<dbReference type="SUPFAM" id="SSF52540">
    <property type="entry name" value="P-loop containing nucleoside triphosphate hydrolases"/>
    <property type="match status" value="1"/>
</dbReference>
<reference evidence="3 4" key="1">
    <citation type="submission" date="2018-08" db="EMBL/GenBank/DDBJ databases">
        <title>A genome reference for cultivated species of the human gut microbiota.</title>
        <authorList>
            <person name="Zou Y."/>
            <person name="Xue W."/>
            <person name="Luo G."/>
        </authorList>
    </citation>
    <scope>NUCLEOTIDE SEQUENCE [LARGE SCALE GENOMIC DNA]</scope>
    <source>
        <strain evidence="3 4">AM31-10</strain>
    </source>
</reference>
<feature type="domain" description="Endonuclease GajA/Old nuclease/RecF-like AAA" evidence="2">
    <location>
        <begin position="1"/>
        <end position="308"/>
    </location>
</feature>
<dbReference type="PANTHER" id="PTHR32114">
    <property type="entry name" value="ABC TRANSPORTER ABCH.3"/>
    <property type="match status" value="1"/>
</dbReference>
<protein>
    <recommendedName>
        <fullName evidence="2">Endonuclease GajA/Old nuclease/RecF-like AAA domain-containing protein</fullName>
    </recommendedName>
</protein>
<comment type="caution">
    <text evidence="3">The sequence shown here is derived from an EMBL/GenBank/DDBJ whole genome shotgun (WGS) entry which is preliminary data.</text>
</comment>
<dbReference type="EMBL" id="QSJG01000047">
    <property type="protein sequence ID" value="RHD48209.1"/>
    <property type="molecule type" value="Genomic_DNA"/>
</dbReference>
<accession>A0A414FJT3</accession>